<keyword evidence="1" id="KW-1133">Transmembrane helix</keyword>
<evidence type="ECO:0000256" key="1">
    <source>
        <dbReference type="SAM" id="Phobius"/>
    </source>
</evidence>
<evidence type="ECO:0000313" key="3">
    <source>
        <dbReference type="Proteomes" id="UP001642409"/>
    </source>
</evidence>
<feature type="transmembrane region" description="Helical" evidence="1">
    <location>
        <begin position="162"/>
        <end position="184"/>
    </location>
</feature>
<name>A0ABP1GH36_9EUKA</name>
<protein>
    <submittedName>
        <fullName evidence="2">Hypothetical_protein</fullName>
    </submittedName>
</protein>
<proteinExistence type="predicted"/>
<keyword evidence="1" id="KW-0812">Transmembrane</keyword>
<dbReference type="Proteomes" id="UP001642409">
    <property type="component" value="Unassembled WGS sequence"/>
</dbReference>
<evidence type="ECO:0000313" key="2">
    <source>
        <dbReference type="EMBL" id="CAL5971427.1"/>
    </source>
</evidence>
<organism evidence="2 3">
    <name type="scientific">Hexamita inflata</name>
    <dbReference type="NCBI Taxonomy" id="28002"/>
    <lineage>
        <taxon>Eukaryota</taxon>
        <taxon>Metamonada</taxon>
        <taxon>Diplomonadida</taxon>
        <taxon>Hexamitidae</taxon>
        <taxon>Hexamitinae</taxon>
        <taxon>Hexamita</taxon>
    </lineage>
</organism>
<dbReference type="EMBL" id="CAXDID020000002">
    <property type="protein sequence ID" value="CAL5971427.1"/>
    <property type="molecule type" value="Genomic_DNA"/>
</dbReference>
<keyword evidence="1" id="KW-0472">Membrane</keyword>
<reference evidence="2 3" key="1">
    <citation type="submission" date="2024-07" db="EMBL/GenBank/DDBJ databases">
        <authorList>
            <person name="Akdeniz Z."/>
        </authorList>
    </citation>
    <scope>NUCLEOTIDE SEQUENCE [LARGE SCALE GENOMIC DNA]</scope>
</reference>
<sequence>MNKHKEIINIYKYIIDLQFKTDPQNKRSSISNLLTVNTISIFLSFLTDNYQFDKKDVRDIYERKISVSIRHYIVYTSIQLILLAIQDGDMNIFLKITRRFGFFLYDRIITSKLGRNFSVLEETLVFVCIDFALYSLCVQRLNIKRSLKVFINKLTKGWLYRYFLFVLDLAVIQGNLIKWTYLIMRRISLYFNVLKALKQLF</sequence>
<keyword evidence="3" id="KW-1185">Reference proteome</keyword>
<gene>
    <name evidence="2" type="ORF">HINF_LOCUS1367</name>
</gene>
<accession>A0ABP1GH36</accession>
<comment type="caution">
    <text evidence="2">The sequence shown here is derived from an EMBL/GenBank/DDBJ whole genome shotgun (WGS) entry which is preliminary data.</text>
</comment>